<reference evidence="1 2" key="1">
    <citation type="submission" date="2015-01" db="EMBL/GenBank/DDBJ databases">
        <title>Complete genome of Pseudomonas batumici UCM B-321 producer of the batumin antibiotic with strong antistaphilococcal and potential anticancer activity.</title>
        <authorList>
            <person name="Klochko V.V."/>
            <person name="Zelena L.B."/>
            <person name="Elena K.A."/>
            <person name="Reva O.N."/>
        </authorList>
    </citation>
    <scope>NUCLEOTIDE SEQUENCE [LARGE SCALE GENOMIC DNA]</scope>
    <source>
        <strain evidence="1 2">UCM B-321</strain>
    </source>
</reference>
<dbReference type="EMBL" id="JXDG01000037">
    <property type="protein sequence ID" value="KIH83453.1"/>
    <property type="molecule type" value="Genomic_DNA"/>
</dbReference>
<keyword evidence="2" id="KW-1185">Reference proteome</keyword>
<name>A0A0C2EXC1_9PSED</name>
<dbReference type="Pfam" id="PF05936">
    <property type="entry name" value="T6SS_VasE"/>
    <property type="match status" value="1"/>
</dbReference>
<dbReference type="InterPro" id="IPR010263">
    <property type="entry name" value="T6SS_TssK"/>
</dbReference>
<evidence type="ECO:0008006" key="3">
    <source>
        <dbReference type="Google" id="ProtNLM"/>
    </source>
</evidence>
<accession>A0A0C2EXC1</accession>
<dbReference type="OrthoDB" id="9775333at2"/>
<dbReference type="RefSeq" id="WP_040067994.1">
    <property type="nucleotide sequence ID" value="NZ_JXDG01000037.1"/>
</dbReference>
<dbReference type="AlphaFoldDB" id="A0A0C2EXC1"/>
<dbReference type="STRING" id="226910.UCMB321_2949"/>
<dbReference type="PANTHER" id="PTHR35566">
    <property type="entry name" value="BLR3599 PROTEIN"/>
    <property type="match status" value="1"/>
</dbReference>
<sequence>MRAIPDVVPDAICWSEGMHLLPQHFQLQNLRAEGLSARLAANARPWYWGVQNLEQQVSDSGEITVKALDAVMPDGLVVNLDPLKDKDQYPLQLKVKPEDFHDQTTLMVYLAVDPLWRAGLLGEVSGRLRSLDVDAVDLSDRENPRVETVTAWRPILRLVTSDRRSDSVCLPLFKISNSGGVFSQLDYVPPCPVLDAESLIGKRISALCALARSKCEFLSGRWRQAQEAGKTLESAELRAQLVAIWARLPELQAMLETGIASPADLFLQLNGFAGALYGLQPELAVPAFGPLKFDDLLSGFSPVLDWIEAQLGNIRASYSRRSFEYKGKYFAIELKDQQTPVQQLVIGLRMSSGASPQAAADWLENAFRASQPQLPGLVKQRSQGLAYSVLGRNEQVAYGVAEDIRLFSLQASGGCFDPQAYLCLYMPPGSEWRDPVEILMFDATRD</sequence>
<evidence type="ECO:0000313" key="2">
    <source>
        <dbReference type="Proteomes" id="UP000031535"/>
    </source>
</evidence>
<dbReference type="PATRIC" id="fig|226910.6.peg.2938"/>
<gene>
    <name evidence="1" type="ORF">UCMB321_2949</name>
</gene>
<protein>
    <recommendedName>
        <fullName evidence="3">Protein ImpJ/VasE</fullName>
    </recommendedName>
</protein>
<dbReference type="Proteomes" id="UP000031535">
    <property type="component" value="Unassembled WGS sequence"/>
</dbReference>
<proteinExistence type="predicted"/>
<dbReference type="PANTHER" id="PTHR35566:SF1">
    <property type="entry name" value="TYPE VI SECRETION SYSTEM BASEPLATE COMPONENT TSSK1"/>
    <property type="match status" value="1"/>
</dbReference>
<organism evidence="1 2">
    <name type="scientific">Pseudomonas batumici</name>
    <dbReference type="NCBI Taxonomy" id="226910"/>
    <lineage>
        <taxon>Bacteria</taxon>
        <taxon>Pseudomonadati</taxon>
        <taxon>Pseudomonadota</taxon>
        <taxon>Gammaproteobacteria</taxon>
        <taxon>Pseudomonadales</taxon>
        <taxon>Pseudomonadaceae</taxon>
        <taxon>Pseudomonas</taxon>
    </lineage>
</organism>
<comment type="caution">
    <text evidence="1">The sequence shown here is derived from an EMBL/GenBank/DDBJ whole genome shotgun (WGS) entry which is preliminary data.</text>
</comment>
<evidence type="ECO:0000313" key="1">
    <source>
        <dbReference type="EMBL" id="KIH83453.1"/>
    </source>
</evidence>
<dbReference type="NCBIfam" id="TIGR03353">
    <property type="entry name" value="VI_chp_4"/>
    <property type="match status" value="1"/>
</dbReference>